<protein>
    <recommendedName>
        <fullName evidence="4">DUF4350 domain-containing protein</fullName>
    </recommendedName>
</protein>
<sequence>MTSWNYMLLVAGMAAAVWLITQEIRRPKKDRLAIRIVATVIAVVSLVVVGWPVYVTRMVQPPAAIATTTIPATGIVACDWPRNISAGKEWTVQGSYRNTTGKPVTLRLAGFDTVLDSVTITPQHDTAFSLKALPLHQGRAVYRITAISGTDTLEQQPLPLEVTPAMPLSVLFLAQSPDFENRFLADWLVQQGHAVAMRTLVAKNKYLLRFSNFPQQSLDVLTPALLNKFDLVIAHAGAIDKNTRSRLEDAGIGLILKADSAGTQLRSVSLQLGSGRRLPALSTDPGHYLPAGEGQLALVTDSLHRAYVTVSLAGAGKLLRTQLGNTYSWQLEGHNDAYQQYWSTLLEAAARRKTATEKITATPAIVRVCQPVDIQLETTVSPVLQAGGITLAPAQHPWLSYRYTGTWWPVKHGWQQIATGTTTSWLYIFGAEDWRNLSATVTPAKQTLSPQTMSVRLSPAWWLLPLLLSLIFLWWEKKM</sequence>
<keyword evidence="1" id="KW-0472">Membrane</keyword>
<gene>
    <name evidence="2" type="ORF">ICL07_04945</name>
</gene>
<dbReference type="RefSeq" id="WP_188086816.1">
    <property type="nucleotide sequence ID" value="NZ_JACVFC010000001.1"/>
</dbReference>
<dbReference type="Proteomes" id="UP000659124">
    <property type="component" value="Unassembled WGS sequence"/>
</dbReference>
<evidence type="ECO:0000313" key="2">
    <source>
        <dbReference type="EMBL" id="MBC9929712.1"/>
    </source>
</evidence>
<evidence type="ECO:0000256" key="1">
    <source>
        <dbReference type="SAM" id="Phobius"/>
    </source>
</evidence>
<keyword evidence="1" id="KW-0812">Transmembrane</keyword>
<evidence type="ECO:0000313" key="3">
    <source>
        <dbReference type="Proteomes" id="UP000659124"/>
    </source>
</evidence>
<keyword evidence="1" id="KW-1133">Transmembrane helix</keyword>
<evidence type="ECO:0008006" key="4">
    <source>
        <dbReference type="Google" id="ProtNLM"/>
    </source>
</evidence>
<dbReference type="EMBL" id="JACVFC010000001">
    <property type="protein sequence ID" value="MBC9929712.1"/>
    <property type="molecule type" value="Genomic_DNA"/>
</dbReference>
<name>A0ABR7TJP0_9BACT</name>
<accession>A0ABR7TJP0</accession>
<feature type="transmembrane region" description="Helical" evidence="1">
    <location>
        <begin position="459"/>
        <end position="475"/>
    </location>
</feature>
<comment type="caution">
    <text evidence="2">The sequence shown here is derived from an EMBL/GenBank/DDBJ whole genome shotgun (WGS) entry which is preliminary data.</text>
</comment>
<keyword evidence="3" id="KW-1185">Reference proteome</keyword>
<reference evidence="2 3" key="1">
    <citation type="submission" date="2020-09" db="EMBL/GenBank/DDBJ databases">
        <title>Genome sequences of type strains of Chitinophaga qingshengii and Chitinophaga varians.</title>
        <authorList>
            <person name="Kittiwongwattana C."/>
        </authorList>
    </citation>
    <scope>NUCLEOTIDE SEQUENCE [LARGE SCALE GENOMIC DNA]</scope>
    <source>
        <strain evidence="2 3">JCM 30026</strain>
    </source>
</reference>
<proteinExistence type="predicted"/>
<feature type="transmembrane region" description="Helical" evidence="1">
    <location>
        <begin position="6"/>
        <end position="21"/>
    </location>
</feature>
<organism evidence="2 3">
    <name type="scientific">Chitinophaga qingshengii</name>
    <dbReference type="NCBI Taxonomy" id="1569794"/>
    <lineage>
        <taxon>Bacteria</taxon>
        <taxon>Pseudomonadati</taxon>
        <taxon>Bacteroidota</taxon>
        <taxon>Chitinophagia</taxon>
        <taxon>Chitinophagales</taxon>
        <taxon>Chitinophagaceae</taxon>
        <taxon>Chitinophaga</taxon>
    </lineage>
</organism>
<feature type="transmembrane region" description="Helical" evidence="1">
    <location>
        <begin position="33"/>
        <end position="54"/>
    </location>
</feature>